<keyword evidence="2" id="KW-0238">DNA-binding</keyword>
<reference evidence="5 6" key="1">
    <citation type="submission" date="2017-09" db="EMBL/GenBank/DDBJ databases">
        <title>Genomics of the genus Arcobacter.</title>
        <authorList>
            <person name="Perez-Cataluna A."/>
            <person name="Figueras M.J."/>
            <person name="Salas-Masso N."/>
        </authorList>
    </citation>
    <scope>NUCLEOTIDE SEQUENCE [LARGE SCALE GENOMIC DNA]</scope>
    <source>
        <strain evidence="5 6">F156-34</strain>
    </source>
</reference>
<keyword evidence="6" id="KW-1185">Reference proteome</keyword>
<evidence type="ECO:0000256" key="3">
    <source>
        <dbReference type="ARBA" id="ARBA00023163"/>
    </source>
</evidence>
<dbReference type="Pfam" id="PF12833">
    <property type="entry name" value="HTH_18"/>
    <property type="match status" value="1"/>
</dbReference>
<dbReference type="Proteomes" id="UP000289718">
    <property type="component" value="Unassembled WGS sequence"/>
</dbReference>
<dbReference type="InterPro" id="IPR018062">
    <property type="entry name" value="HTH_AraC-typ_CS"/>
</dbReference>
<dbReference type="GO" id="GO:0003700">
    <property type="term" value="F:DNA-binding transcription factor activity"/>
    <property type="evidence" value="ECO:0007669"/>
    <property type="project" value="InterPro"/>
</dbReference>
<evidence type="ECO:0000256" key="1">
    <source>
        <dbReference type="ARBA" id="ARBA00023015"/>
    </source>
</evidence>
<dbReference type="InterPro" id="IPR003313">
    <property type="entry name" value="AraC-bd"/>
</dbReference>
<proteinExistence type="predicted"/>
<dbReference type="RefSeq" id="WP_129062015.1">
    <property type="nucleotide sequence ID" value="NZ_NXIE01000004.1"/>
</dbReference>
<evidence type="ECO:0000256" key="2">
    <source>
        <dbReference type="ARBA" id="ARBA00023125"/>
    </source>
</evidence>
<comment type="caution">
    <text evidence="5">The sequence shown here is derived from an EMBL/GenBank/DDBJ whole genome shotgun (WGS) entry which is preliminary data.</text>
</comment>
<evidence type="ECO:0000313" key="5">
    <source>
        <dbReference type="EMBL" id="RXK12150.1"/>
    </source>
</evidence>
<feature type="domain" description="HTH araC/xylS-type" evidence="4">
    <location>
        <begin position="160"/>
        <end position="257"/>
    </location>
</feature>
<gene>
    <name evidence="5" type="ORF">CP965_10245</name>
</gene>
<organism evidence="5 6">
    <name type="scientific">Halarcobacter mediterraneus</name>
    <dbReference type="NCBI Taxonomy" id="2023153"/>
    <lineage>
        <taxon>Bacteria</taxon>
        <taxon>Pseudomonadati</taxon>
        <taxon>Campylobacterota</taxon>
        <taxon>Epsilonproteobacteria</taxon>
        <taxon>Campylobacterales</taxon>
        <taxon>Arcobacteraceae</taxon>
        <taxon>Halarcobacter</taxon>
    </lineage>
</organism>
<dbReference type="SUPFAM" id="SSF46689">
    <property type="entry name" value="Homeodomain-like"/>
    <property type="match status" value="2"/>
</dbReference>
<dbReference type="EMBL" id="NXIE01000004">
    <property type="protein sequence ID" value="RXK12150.1"/>
    <property type="molecule type" value="Genomic_DNA"/>
</dbReference>
<sequence length="260" mass="30677">MKSAIFKDSKIPFFELRYVKNIPACTKMHLHEELTLTIIKEGSLKIIFNKKSFDLFAHDIVIINEQIPHCATINKKSYDGYVLYLNKKFLLKNSLQFSLDYELIQDKTIYDEFLLLCICLLDKNSSILEKEEKLFNFCFLTFPKKNKDFLEKKVEENLANKIKNYLDMNYLEELSLEELSLEFKVSIVHLIRVFKNDFGLPIHSYVLNKRVHHAKALLNKNIPIVEVALQSGFFDQSHLNRSFKRIFQLTPKQFQKNLLS</sequence>
<keyword evidence="3" id="KW-0804">Transcription</keyword>
<name>A0A4Q1AUC9_9BACT</name>
<dbReference type="InterPro" id="IPR009057">
    <property type="entry name" value="Homeodomain-like_sf"/>
</dbReference>
<keyword evidence="1" id="KW-0805">Transcription regulation</keyword>
<dbReference type="GO" id="GO:0043565">
    <property type="term" value="F:sequence-specific DNA binding"/>
    <property type="evidence" value="ECO:0007669"/>
    <property type="project" value="InterPro"/>
</dbReference>
<dbReference type="PROSITE" id="PS00041">
    <property type="entry name" value="HTH_ARAC_FAMILY_1"/>
    <property type="match status" value="1"/>
</dbReference>
<accession>A0A4Q1AUC9</accession>
<dbReference type="Gene3D" id="1.10.10.60">
    <property type="entry name" value="Homeodomain-like"/>
    <property type="match status" value="2"/>
</dbReference>
<protein>
    <submittedName>
        <fullName evidence="5">AraC family transcriptional regulator</fullName>
    </submittedName>
</protein>
<dbReference type="PANTHER" id="PTHR43280:SF27">
    <property type="entry name" value="TRANSCRIPTIONAL REGULATOR MTLR"/>
    <property type="match status" value="1"/>
</dbReference>
<dbReference type="InterPro" id="IPR018060">
    <property type="entry name" value="HTH_AraC"/>
</dbReference>
<dbReference type="AlphaFoldDB" id="A0A4Q1AUC9"/>
<dbReference type="PROSITE" id="PS01124">
    <property type="entry name" value="HTH_ARAC_FAMILY_2"/>
    <property type="match status" value="1"/>
</dbReference>
<evidence type="ECO:0000259" key="4">
    <source>
        <dbReference type="PROSITE" id="PS01124"/>
    </source>
</evidence>
<dbReference type="OrthoDB" id="112032at2"/>
<dbReference type="Pfam" id="PF02311">
    <property type="entry name" value="AraC_binding"/>
    <property type="match status" value="1"/>
</dbReference>
<dbReference type="PANTHER" id="PTHR43280">
    <property type="entry name" value="ARAC-FAMILY TRANSCRIPTIONAL REGULATOR"/>
    <property type="match status" value="1"/>
</dbReference>
<dbReference type="SMART" id="SM00342">
    <property type="entry name" value="HTH_ARAC"/>
    <property type="match status" value="1"/>
</dbReference>
<evidence type="ECO:0000313" key="6">
    <source>
        <dbReference type="Proteomes" id="UP000289718"/>
    </source>
</evidence>